<dbReference type="PANTHER" id="PTHR30007:SF0">
    <property type="entry name" value="TRANSPOSASE"/>
    <property type="match status" value="1"/>
</dbReference>
<dbReference type="InterPro" id="IPR025161">
    <property type="entry name" value="IS402-like_dom"/>
</dbReference>
<keyword evidence="3" id="KW-1185">Reference proteome</keyword>
<evidence type="ECO:0000313" key="2">
    <source>
        <dbReference type="EMBL" id="RUT01172.1"/>
    </source>
</evidence>
<name>A0AB37U9Z9_9CYAN</name>
<evidence type="ECO:0000259" key="1">
    <source>
        <dbReference type="Pfam" id="PF13340"/>
    </source>
</evidence>
<dbReference type="NCBIfam" id="NF033580">
    <property type="entry name" value="transpos_IS5_3"/>
    <property type="match status" value="1"/>
</dbReference>
<proteinExistence type="predicted"/>
<dbReference type="PANTHER" id="PTHR30007">
    <property type="entry name" value="PHP DOMAIN PROTEIN"/>
    <property type="match status" value="1"/>
</dbReference>
<organism evidence="2 3">
    <name type="scientific">Chroococcidiopsis cubana SAG 39.79</name>
    <dbReference type="NCBI Taxonomy" id="388085"/>
    <lineage>
        <taxon>Bacteria</taxon>
        <taxon>Bacillati</taxon>
        <taxon>Cyanobacteriota</taxon>
        <taxon>Cyanophyceae</taxon>
        <taxon>Chroococcidiopsidales</taxon>
        <taxon>Chroococcidiopsidaceae</taxon>
        <taxon>Chroococcidiopsis</taxon>
    </lineage>
</organism>
<gene>
    <name evidence="2" type="ORF">DSM107010_65830</name>
</gene>
<comment type="caution">
    <text evidence="2">The sequence shown here is derived from an EMBL/GenBank/DDBJ whole genome shotgun (WGS) entry which is preliminary data.</text>
</comment>
<evidence type="ECO:0000313" key="3">
    <source>
        <dbReference type="Proteomes" id="UP000282574"/>
    </source>
</evidence>
<dbReference type="Proteomes" id="UP000282574">
    <property type="component" value="Unassembled WGS sequence"/>
</dbReference>
<protein>
    <recommendedName>
        <fullName evidence="1">Insertion element IS402-like domain-containing protein</fullName>
    </recommendedName>
</protein>
<accession>A0AB37U9Z9</accession>
<feature type="domain" description="Insertion element IS402-like" evidence="1">
    <location>
        <begin position="10"/>
        <end position="82"/>
    </location>
</feature>
<dbReference type="AlphaFoldDB" id="A0AB37U9Z9"/>
<reference evidence="2 3" key="1">
    <citation type="journal article" date="2019" name="Genome Biol. Evol.">
        <title>Day and night: Metabolic profiles and evolutionary relationships of six axenic non-marine cyanobacteria.</title>
        <authorList>
            <person name="Will S.E."/>
            <person name="Henke P."/>
            <person name="Boedeker C."/>
            <person name="Huang S."/>
            <person name="Brinkmann H."/>
            <person name="Rohde M."/>
            <person name="Jarek M."/>
            <person name="Friedl T."/>
            <person name="Seufert S."/>
            <person name="Schumacher M."/>
            <person name="Overmann J."/>
            <person name="Neumann-Schaal M."/>
            <person name="Petersen J."/>
        </authorList>
    </citation>
    <scope>NUCLEOTIDE SEQUENCE [LARGE SCALE GENOMIC DNA]</scope>
    <source>
        <strain evidence="2 3">SAG 39.79</strain>
    </source>
</reference>
<dbReference type="EMBL" id="RSCK01000129">
    <property type="protein sequence ID" value="RUT01172.1"/>
    <property type="molecule type" value="Genomic_DNA"/>
</dbReference>
<dbReference type="Pfam" id="PF13340">
    <property type="entry name" value="DUF4096"/>
    <property type="match status" value="1"/>
</dbReference>
<sequence length="126" mass="14634">MSRKAYKSDLSDQEWEIIEPLIPPVKPGGHPRTVDMREVVNAIFYLLRTGCSWEMLPNDLPPYSTVYYYFRRWQKHGVWEQINQVLREQVRMKQGKSHQATAAIVDSQSVKTTEKRGKYTASMAAS</sequence>